<comment type="caution">
    <text evidence="1">The sequence shown here is derived from an EMBL/GenBank/DDBJ whole genome shotgun (WGS) entry which is preliminary data.</text>
</comment>
<name>A0A1C7NS04_9FUNG</name>
<keyword evidence="2" id="KW-1185">Reference proteome</keyword>
<gene>
    <name evidence="1" type="ORF">A0J61_00048</name>
</gene>
<evidence type="ECO:0000313" key="2">
    <source>
        <dbReference type="Proteomes" id="UP000093000"/>
    </source>
</evidence>
<evidence type="ECO:0000313" key="1">
    <source>
        <dbReference type="EMBL" id="OBZ91902.1"/>
    </source>
</evidence>
<accession>A0A1C7NS04</accession>
<dbReference type="AlphaFoldDB" id="A0A1C7NS04"/>
<proteinExistence type="predicted"/>
<organism evidence="1 2">
    <name type="scientific">Choanephora cucurbitarum</name>
    <dbReference type="NCBI Taxonomy" id="101091"/>
    <lineage>
        <taxon>Eukaryota</taxon>
        <taxon>Fungi</taxon>
        <taxon>Fungi incertae sedis</taxon>
        <taxon>Mucoromycota</taxon>
        <taxon>Mucoromycotina</taxon>
        <taxon>Mucoromycetes</taxon>
        <taxon>Mucorales</taxon>
        <taxon>Mucorineae</taxon>
        <taxon>Choanephoraceae</taxon>
        <taxon>Choanephoroideae</taxon>
        <taxon>Choanephora</taxon>
    </lineage>
</organism>
<sequence length="77" mass="8357">MNKTNIVDALGLEAASVLTFNTRVTHPSYIASSVHSPLEITTALNLRLKFSGPIDYSILASGSTNARKLPLSHDRYV</sequence>
<protein>
    <submittedName>
        <fullName evidence="1">Uncharacterized protein</fullName>
    </submittedName>
</protein>
<dbReference type="EMBL" id="LUGH01000001">
    <property type="protein sequence ID" value="OBZ91902.1"/>
    <property type="molecule type" value="Genomic_DNA"/>
</dbReference>
<dbReference type="Proteomes" id="UP000093000">
    <property type="component" value="Unassembled WGS sequence"/>
</dbReference>
<reference evidence="1 2" key="1">
    <citation type="submission" date="2016-03" db="EMBL/GenBank/DDBJ databases">
        <title>Choanephora cucurbitarum.</title>
        <authorList>
            <person name="Min B."/>
            <person name="Park H."/>
            <person name="Park J.-H."/>
            <person name="Shin H.-D."/>
            <person name="Choi I.-G."/>
        </authorList>
    </citation>
    <scope>NUCLEOTIDE SEQUENCE [LARGE SCALE GENOMIC DNA]</scope>
    <source>
        <strain evidence="1 2">KUS-F28377</strain>
    </source>
</reference>
<dbReference type="InParanoid" id="A0A1C7NS04"/>